<evidence type="ECO:0000256" key="1">
    <source>
        <dbReference type="SAM" id="Phobius"/>
    </source>
</evidence>
<sequence>MGNEIVIFRNKLYRILLITVLILLSAWNGYALMEGNSRALIPLLVQISLIVLIVIENKFVKQGLQVWGIILIFGNGISLLMKVLMALIEGQIEFSNIVKNTLFLGVGILVYILSRKHIDIIKNDRTDKI</sequence>
<organism evidence="2 3">
    <name type="scientific">Hyunsoonleella aquatilis</name>
    <dbReference type="NCBI Taxonomy" id="2762758"/>
    <lineage>
        <taxon>Bacteria</taxon>
        <taxon>Pseudomonadati</taxon>
        <taxon>Bacteroidota</taxon>
        <taxon>Flavobacteriia</taxon>
        <taxon>Flavobacteriales</taxon>
        <taxon>Flavobacteriaceae</taxon>
    </lineage>
</organism>
<name>A0A923HBL1_9FLAO</name>
<protein>
    <submittedName>
        <fullName evidence="2">Uncharacterized protein</fullName>
    </submittedName>
</protein>
<proteinExistence type="predicted"/>
<dbReference type="AlphaFoldDB" id="A0A923HBL1"/>
<keyword evidence="1" id="KW-0472">Membrane</keyword>
<gene>
    <name evidence="2" type="ORF">H7U19_07755</name>
</gene>
<reference evidence="2" key="1">
    <citation type="submission" date="2020-08" db="EMBL/GenBank/DDBJ databases">
        <title>Hyunsoonleella sp. strain SJ7 genome sequencing and assembly.</title>
        <authorList>
            <person name="Kim I."/>
        </authorList>
    </citation>
    <scope>NUCLEOTIDE SEQUENCE</scope>
    <source>
        <strain evidence="2">SJ7</strain>
    </source>
</reference>
<keyword evidence="1" id="KW-1133">Transmembrane helix</keyword>
<dbReference type="Proteomes" id="UP000656244">
    <property type="component" value="Unassembled WGS sequence"/>
</dbReference>
<feature type="transmembrane region" description="Helical" evidence="1">
    <location>
        <begin position="39"/>
        <end position="55"/>
    </location>
</feature>
<accession>A0A923HBL1</accession>
<dbReference type="RefSeq" id="WP_186560949.1">
    <property type="nucleotide sequence ID" value="NZ_JACNMF010000002.1"/>
</dbReference>
<keyword evidence="1" id="KW-0812">Transmembrane</keyword>
<comment type="caution">
    <text evidence="2">The sequence shown here is derived from an EMBL/GenBank/DDBJ whole genome shotgun (WGS) entry which is preliminary data.</text>
</comment>
<keyword evidence="3" id="KW-1185">Reference proteome</keyword>
<evidence type="ECO:0000313" key="3">
    <source>
        <dbReference type="Proteomes" id="UP000656244"/>
    </source>
</evidence>
<dbReference type="EMBL" id="JACNMF010000002">
    <property type="protein sequence ID" value="MBC3758294.1"/>
    <property type="molecule type" value="Genomic_DNA"/>
</dbReference>
<feature type="transmembrane region" description="Helical" evidence="1">
    <location>
        <begin position="67"/>
        <end position="88"/>
    </location>
</feature>
<evidence type="ECO:0000313" key="2">
    <source>
        <dbReference type="EMBL" id="MBC3758294.1"/>
    </source>
</evidence>
<feature type="transmembrane region" description="Helical" evidence="1">
    <location>
        <begin position="12"/>
        <end position="33"/>
    </location>
</feature>
<feature type="transmembrane region" description="Helical" evidence="1">
    <location>
        <begin position="94"/>
        <end position="113"/>
    </location>
</feature>